<keyword evidence="10" id="KW-0067">ATP-binding</keyword>
<dbReference type="PRINTS" id="PR00344">
    <property type="entry name" value="BCTRLSENSOR"/>
</dbReference>
<keyword evidence="11 14" id="KW-1133">Transmembrane helix</keyword>
<dbReference type="InterPro" id="IPR050640">
    <property type="entry name" value="Bact_2-comp_sensor_kinase"/>
</dbReference>
<protein>
    <recommendedName>
        <fullName evidence="3">histidine kinase</fullName>
        <ecNumber evidence="3">2.7.13.3</ecNumber>
    </recommendedName>
</protein>
<evidence type="ECO:0000256" key="5">
    <source>
        <dbReference type="ARBA" id="ARBA00022553"/>
    </source>
</evidence>
<organism evidence="17 18">
    <name type="scientific">Sporomusa malonica</name>
    <dbReference type="NCBI Taxonomy" id="112901"/>
    <lineage>
        <taxon>Bacteria</taxon>
        <taxon>Bacillati</taxon>
        <taxon>Bacillota</taxon>
        <taxon>Negativicutes</taxon>
        <taxon>Selenomonadales</taxon>
        <taxon>Sporomusaceae</taxon>
        <taxon>Sporomusa</taxon>
    </lineage>
</organism>
<dbReference type="SMART" id="SM00387">
    <property type="entry name" value="HATPase_c"/>
    <property type="match status" value="1"/>
</dbReference>
<comment type="subcellular location">
    <subcellularLocation>
        <location evidence="2">Cell membrane</location>
        <topology evidence="2">Multi-pass membrane protein</topology>
    </subcellularLocation>
</comment>
<evidence type="ECO:0000256" key="11">
    <source>
        <dbReference type="ARBA" id="ARBA00022989"/>
    </source>
</evidence>
<dbReference type="Proteomes" id="UP000192738">
    <property type="component" value="Unassembled WGS sequence"/>
</dbReference>
<keyword evidence="9 17" id="KW-0418">Kinase</keyword>
<dbReference type="OrthoDB" id="9809348at2"/>
<dbReference type="InterPro" id="IPR004358">
    <property type="entry name" value="Sig_transdc_His_kin-like_C"/>
</dbReference>
<keyword evidence="13 14" id="KW-0472">Membrane</keyword>
<feature type="transmembrane region" description="Helical" evidence="14">
    <location>
        <begin position="132"/>
        <end position="154"/>
    </location>
</feature>
<dbReference type="Pfam" id="PF07694">
    <property type="entry name" value="5TM-5TMR_LYT"/>
    <property type="match status" value="1"/>
</dbReference>
<accession>A0A1W2DQ49</accession>
<feature type="domain" description="GAF" evidence="15">
    <location>
        <begin position="221"/>
        <end position="357"/>
    </location>
</feature>
<dbReference type="STRING" id="112901.SAMN04488500_11725"/>
<feature type="transmembrane region" description="Helical" evidence="14">
    <location>
        <begin position="169"/>
        <end position="188"/>
    </location>
</feature>
<dbReference type="GO" id="GO:0071555">
    <property type="term" value="P:cell wall organization"/>
    <property type="evidence" value="ECO:0007669"/>
    <property type="project" value="InterPro"/>
</dbReference>
<evidence type="ECO:0000256" key="8">
    <source>
        <dbReference type="ARBA" id="ARBA00022741"/>
    </source>
</evidence>
<evidence type="ECO:0000256" key="4">
    <source>
        <dbReference type="ARBA" id="ARBA00022475"/>
    </source>
</evidence>
<dbReference type="SUPFAM" id="SSF55781">
    <property type="entry name" value="GAF domain-like"/>
    <property type="match status" value="1"/>
</dbReference>
<evidence type="ECO:0000313" key="18">
    <source>
        <dbReference type="Proteomes" id="UP000192738"/>
    </source>
</evidence>
<dbReference type="AlphaFoldDB" id="A0A1W2DQ49"/>
<dbReference type="InterPro" id="IPR036890">
    <property type="entry name" value="HATPase_C_sf"/>
</dbReference>
<comment type="catalytic activity">
    <reaction evidence="1">
        <text>ATP + protein L-histidine = ADP + protein N-phospho-L-histidine.</text>
        <dbReference type="EC" id="2.7.13.3"/>
    </reaction>
</comment>
<evidence type="ECO:0000256" key="3">
    <source>
        <dbReference type="ARBA" id="ARBA00012438"/>
    </source>
</evidence>
<evidence type="ECO:0000259" key="15">
    <source>
        <dbReference type="SMART" id="SM00065"/>
    </source>
</evidence>
<feature type="transmembrane region" description="Helical" evidence="14">
    <location>
        <begin position="42"/>
        <end position="61"/>
    </location>
</feature>
<dbReference type="InterPro" id="IPR029016">
    <property type="entry name" value="GAF-like_dom_sf"/>
</dbReference>
<dbReference type="GO" id="GO:0005524">
    <property type="term" value="F:ATP binding"/>
    <property type="evidence" value="ECO:0007669"/>
    <property type="project" value="UniProtKB-KW"/>
</dbReference>
<dbReference type="PANTHER" id="PTHR34220">
    <property type="entry name" value="SENSOR HISTIDINE KINASE YPDA"/>
    <property type="match status" value="1"/>
</dbReference>
<reference evidence="17 18" key="1">
    <citation type="submission" date="2017-04" db="EMBL/GenBank/DDBJ databases">
        <authorList>
            <person name="Afonso C.L."/>
            <person name="Miller P.J."/>
            <person name="Scott M.A."/>
            <person name="Spackman E."/>
            <person name="Goraichik I."/>
            <person name="Dimitrov K.M."/>
            <person name="Suarez D.L."/>
            <person name="Swayne D.E."/>
        </authorList>
    </citation>
    <scope>NUCLEOTIDE SEQUENCE [LARGE SCALE GENOMIC DNA]</scope>
    <source>
        <strain evidence="17 18">DSM 5090</strain>
    </source>
</reference>
<evidence type="ECO:0000313" key="17">
    <source>
        <dbReference type="EMBL" id="SMC99186.1"/>
    </source>
</evidence>
<dbReference type="RefSeq" id="WP_084577196.1">
    <property type="nucleotide sequence ID" value="NZ_CP155572.1"/>
</dbReference>
<evidence type="ECO:0000256" key="12">
    <source>
        <dbReference type="ARBA" id="ARBA00023012"/>
    </source>
</evidence>
<evidence type="ECO:0000256" key="2">
    <source>
        <dbReference type="ARBA" id="ARBA00004651"/>
    </source>
</evidence>
<keyword evidence="12" id="KW-0902">Two-component regulatory system</keyword>
<dbReference type="InterPro" id="IPR003018">
    <property type="entry name" value="GAF"/>
</dbReference>
<evidence type="ECO:0000259" key="16">
    <source>
        <dbReference type="SMART" id="SM00387"/>
    </source>
</evidence>
<dbReference type="GO" id="GO:0000155">
    <property type="term" value="F:phosphorelay sensor kinase activity"/>
    <property type="evidence" value="ECO:0007669"/>
    <property type="project" value="InterPro"/>
</dbReference>
<dbReference type="Pfam" id="PF01590">
    <property type="entry name" value="GAF"/>
    <property type="match status" value="1"/>
</dbReference>
<evidence type="ECO:0000256" key="14">
    <source>
        <dbReference type="SAM" id="Phobius"/>
    </source>
</evidence>
<keyword evidence="8" id="KW-0547">Nucleotide-binding</keyword>
<keyword evidence="5" id="KW-0597">Phosphoprotein</keyword>
<dbReference type="SUPFAM" id="SSF55874">
    <property type="entry name" value="ATPase domain of HSP90 chaperone/DNA topoisomerase II/histidine kinase"/>
    <property type="match status" value="1"/>
</dbReference>
<dbReference type="EC" id="2.7.13.3" evidence="3"/>
<dbReference type="Gene3D" id="3.30.450.40">
    <property type="match status" value="1"/>
</dbReference>
<gene>
    <name evidence="17" type="ORF">SAMN04488500_11725</name>
</gene>
<dbReference type="GO" id="GO:0005886">
    <property type="term" value="C:plasma membrane"/>
    <property type="evidence" value="ECO:0007669"/>
    <property type="project" value="UniProtKB-SubCell"/>
</dbReference>
<keyword evidence="7 14" id="KW-0812">Transmembrane</keyword>
<dbReference type="EMBL" id="FWXI01000017">
    <property type="protein sequence ID" value="SMC99186.1"/>
    <property type="molecule type" value="Genomic_DNA"/>
</dbReference>
<evidence type="ECO:0000256" key="6">
    <source>
        <dbReference type="ARBA" id="ARBA00022679"/>
    </source>
</evidence>
<evidence type="ECO:0000256" key="9">
    <source>
        <dbReference type="ARBA" id="ARBA00022777"/>
    </source>
</evidence>
<feature type="domain" description="Histidine kinase/HSP90-like ATPase" evidence="16">
    <location>
        <begin position="451"/>
        <end position="558"/>
    </location>
</feature>
<dbReference type="InterPro" id="IPR010559">
    <property type="entry name" value="Sig_transdc_His_kin_internal"/>
</dbReference>
<dbReference type="PANTHER" id="PTHR34220:SF7">
    <property type="entry name" value="SENSOR HISTIDINE KINASE YPDA"/>
    <property type="match status" value="1"/>
</dbReference>
<keyword evidence="6" id="KW-0808">Transferase</keyword>
<name>A0A1W2DQ49_9FIRM</name>
<sequence length="566" mass="61120">MSEHLLLEMIERMSVAATLAFVLSQTSVFRRLINRRNTNRDAILLTIFFGLVGIMGTYAGIPVNDAIANSRVVGVMAAGLIGGRLMGVSAGIIAGGHRYLLGGFTAFSCALANLCEGLFAGMIHRLYPGRPIPWWLALVAGMLGEIMQMGIILLTSRPYNLAWELVSEIALPMIVANSLGLAVFMLIIKTAMDAQEKVGAEQSHKALDIANKTLPYLRRGLNAESAHETARIIFATAGYDAVAITNADRVLAFAGAESSHHAPPSETSLTTSTRQVLVTGQMQLARDKAGIGCVHPDCRLASAIIVPLKCADRVIGALKLYYTRGNGVGQSDIVFATGLAHLFSTQLELTEIDRQAKMAARAKMKALHAQINPHFLFNTLNTITSLVRTKPDLARELLIKLSAIFRYTLHKTGQNITIDEELAQVRAYLSIEQARHGEKLVVTEAIETGLGHYRIPSLTIQPLVENAIKHGLQPKPEGGSIFLKAADCGQAIEISIADNGVGMDLATNNPLEYPSGESIGLINVHERLYGQYGGNYGLTLTSKPGHGTTITLRLPKRLNDEVEDCA</sequence>
<proteinExistence type="predicted"/>
<dbReference type="SMART" id="SM00065">
    <property type="entry name" value="GAF"/>
    <property type="match status" value="1"/>
</dbReference>
<evidence type="ECO:0000256" key="7">
    <source>
        <dbReference type="ARBA" id="ARBA00022692"/>
    </source>
</evidence>
<dbReference type="InterPro" id="IPR003594">
    <property type="entry name" value="HATPase_dom"/>
</dbReference>
<evidence type="ECO:0000256" key="10">
    <source>
        <dbReference type="ARBA" id="ARBA00022840"/>
    </source>
</evidence>
<dbReference type="Pfam" id="PF02518">
    <property type="entry name" value="HATPase_c"/>
    <property type="match status" value="1"/>
</dbReference>
<dbReference type="Pfam" id="PF06580">
    <property type="entry name" value="His_kinase"/>
    <property type="match status" value="1"/>
</dbReference>
<dbReference type="InterPro" id="IPR011620">
    <property type="entry name" value="Sig_transdc_His_kinase_LytS_TM"/>
</dbReference>
<evidence type="ECO:0000256" key="1">
    <source>
        <dbReference type="ARBA" id="ARBA00000085"/>
    </source>
</evidence>
<feature type="transmembrane region" description="Helical" evidence="14">
    <location>
        <begin position="73"/>
        <end position="93"/>
    </location>
</feature>
<feature type="transmembrane region" description="Helical" evidence="14">
    <location>
        <begin position="99"/>
        <end position="120"/>
    </location>
</feature>
<keyword evidence="18" id="KW-1185">Reference proteome</keyword>
<evidence type="ECO:0000256" key="13">
    <source>
        <dbReference type="ARBA" id="ARBA00023136"/>
    </source>
</evidence>
<dbReference type="Gene3D" id="3.30.565.10">
    <property type="entry name" value="Histidine kinase-like ATPase, C-terminal domain"/>
    <property type="match status" value="1"/>
</dbReference>
<keyword evidence="4" id="KW-1003">Cell membrane</keyword>